<feature type="non-terminal residue" evidence="1">
    <location>
        <position position="1"/>
    </location>
</feature>
<gene>
    <name evidence="1" type="ORF">AGERDE_LOCUS13600</name>
</gene>
<dbReference type="EMBL" id="CAJVPL010018753">
    <property type="protein sequence ID" value="CAG8702936.1"/>
    <property type="molecule type" value="Genomic_DNA"/>
</dbReference>
<accession>A0A9N9N557</accession>
<sequence>TEMAVEKNHLIMNELFERARDRYYHLADQGNIEEVTRFVENLEEALTP</sequence>
<protein>
    <submittedName>
        <fullName evidence="1">12425_t:CDS:1</fullName>
    </submittedName>
</protein>
<proteinExistence type="predicted"/>
<keyword evidence="2" id="KW-1185">Reference proteome</keyword>
<dbReference type="AlphaFoldDB" id="A0A9N9N557"/>
<dbReference type="OrthoDB" id="5330842at2759"/>
<evidence type="ECO:0000313" key="2">
    <source>
        <dbReference type="Proteomes" id="UP000789831"/>
    </source>
</evidence>
<reference evidence="1" key="1">
    <citation type="submission" date="2021-06" db="EMBL/GenBank/DDBJ databases">
        <authorList>
            <person name="Kallberg Y."/>
            <person name="Tangrot J."/>
            <person name="Rosling A."/>
        </authorList>
    </citation>
    <scope>NUCLEOTIDE SEQUENCE</scope>
    <source>
        <strain evidence="1">MT106</strain>
    </source>
</reference>
<organism evidence="1 2">
    <name type="scientific">Ambispora gerdemannii</name>
    <dbReference type="NCBI Taxonomy" id="144530"/>
    <lineage>
        <taxon>Eukaryota</taxon>
        <taxon>Fungi</taxon>
        <taxon>Fungi incertae sedis</taxon>
        <taxon>Mucoromycota</taxon>
        <taxon>Glomeromycotina</taxon>
        <taxon>Glomeromycetes</taxon>
        <taxon>Archaeosporales</taxon>
        <taxon>Ambisporaceae</taxon>
        <taxon>Ambispora</taxon>
    </lineage>
</organism>
<evidence type="ECO:0000313" key="1">
    <source>
        <dbReference type="EMBL" id="CAG8702936.1"/>
    </source>
</evidence>
<feature type="non-terminal residue" evidence="1">
    <location>
        <position position="48"/>
    </location>
</feature>
<comment type="caution">
    <text evidence="1">The sequence shown here is derived from an EMBL/GenBank/DDBJ whole genome shotgun (WGS) entry which is preliminary data.</text>
</comment>
<dbReference type="Proteomes" id="UP000789831">
    <property type="component" value="Unassembled WGS sequence"/>
</dbReference>
<name>A0A9N9N557_9GLOM</name>